<evidence type="ECO:0000259" key="2">
    <source>
        <dbReference type="Pfam" id="PF13193"/>
    </source>
</evidence>
<reference evidence="3 4" key="1">
    <citation type="submission" date="2019-11" db="EMBL/GenBank/DDBJ databases">
        <authorList>
            <person name="Holert J."/>
        </authorList>
    </citation>
    <scope>NUCLEOTIDE SEQUENCE [LARGE SCALE GENOMIC DNA]</scope>
    <source>
        <strain evidence="3">SB11_3</strain>
    </source>
</reference>
<feature type="domain" description="AMP-binding enzyme C-terminal" evidence="2">
    <location>
        <begin position="442"/>
        <end position="517"/>
    </location>
</feature>
<dbReference type="PROSITE" id="PS00455">
    <property type="entry name" value="AMP_BINDING"/>
    <property type="match status" value="1"/>
</dbReference>
<feature type="domain" description="AMP-dependent synthetase/ligase" evidence="1">
    <location>
        <begin position="17"/>
        <end position="391"/>
    </location>
</feature>
<dbReference type="Gene3D" id="3.40.50.12780">
    <property type="entry name" value="N-terminal domain of ligase-like"/>
    <property type="match status" value="1"/>
</dbReference>
<dbReference type="InterPro" id="IPR042099">
    <property type="entry name" value="ANL_N_sf"/>
</dbReference>
<keyword evidence="4" id="KW-1185">Reference proteome</keyword>
<gene>
    <name evidence="3" type="primary">fadD3</name>
    <name evidence="3" type="ORF">OPDIPICF_03562</name>
</gene>
<name>A0A5S9QZB4_9GAMM</name>
<sequence length="526" mass="56962">MMNAAADAQTLPLIMTQAAVTYGDKVAIKEGDNEITYAQLNDLRWQAAKAFVASGIEKGDRIAVWAPNVSPWIIASLGLESIGAVLVPLNTRMKGSEAADLINRSGAKMVFTLDTFQSGPKSVINYLDMLKQQDLPGCNEIVLFEDAADGATSWDAFLTRGDNVEQSAVEAMAANVSPDDTMDMLFTSGTTGKPKGVMCAHGQNIRTITTWADTNGLNDSDNYLIINPFFHSFGYKAGWLAAIIKGARMFPVLTFDLDAVLQQIHDDQITMLPGPPTIYQSILAHPRRAEYDLSSLRLAVTGAAPVPVELVNRMRNELNFETVVTAYGLTETCGFVSICRPDDPAEIISGSSGRAMDGIEVKIVDGQGDDMPEGEAGEIWVRGYNVMKGYFDNDQATEETITADGWLKTGDVGTMDANGYIDITDRMKDMYISGGFNVYPAEIESAICNIDGVVQAAVVGVADERMGEVGKVFIVKKADSPLTEQDVVGYCKANIANYKVPRFVEFLEAMPMNASGKILKTELRSA</sequence>
<protein>
    <submittedName>
        <fullName evidence="3">3-[(3aS,4S,7aS)-7a-methyl-1,5-dioxo-octahydro-1H-inden-4-yl]propanoyl:CoA ligase</fullName>
        <ecNumber evidence="3">6.2.1.41</ecNumber>
    </submittedName>
</protein>
<evidence type="ECO:0000313" key="4">
    <source>
        <dbReference type="Proteomes" id="UP000441399"/>
    </source>
</evidence>
<dbReference type="Gene3D" id="3.30.300.30">
    <property type="match status" value="1"/>
</dbReference>
<evidence type="ECO:0000313" key="3">
    <source>
        <dbReference type="EMBL" id="CAA0125703.1"/>
    </source>
</evidence>
<dbReference type="Pfam" id="PF00501">
    <property type="entry name" value="AMP-binding"/>
    <property type="match status" value="1"/>
</dbReference>
<dbReference type="Proteomes" id="UP000441399">
    <property type="component" value="Unassembled WGS sequence"/>
</dbReference>
<dbReference type="GO" id="GO:0016405">
    <property type="term" value="F:CoA-ligase activity"/>
    <property type="evidence" value="ECO:0007669"/>
    <property type="project" value="TreeGrafter"/>
</dbReference>
<dbReference type="EC" id="6.2.1.41" evidence="3"/>
<dbReference type="InterPro" id="IPR000873">
    <property type="entry name" value="AMP-dep_synth/lig_dom"/>
</dbReference>
<dbReference type="InterPro" id="IPR025110">
    <property type="entry name" value="AMP-bd_C"/>
</dbReference>
<dbReference type="Pfam" id="PF13193">
    <property type="entry name" value="AMP-binding_C"/>
    <property type="match status" value="1"/>
</dbReference>
<dbReference type="PANTHER" id="PTHR24096:SF267">
    <property type="entry name" value="MALONATE--COA LIGASE ACSF3, MITOCHONDRIAL"/>
    <property type="match status" value="1"/>
</dbReference>
<organism evidence="3 4">
    <name type="scientific">BD1-7 clade bacterium</name>
    <dbReference type="NCBI Taxonomy" id="2029982"/>
    <lineage>
        <taxon>Bacteria</taxon>
        <taxon>Pseudomonadati</taxon>
        <taxon>Pseudomonadota</taxon>
        <taxon>Gammaproteobacteria</taxon>
        <taxon>Cellvibrionales</taxon>
        <taxon>Spongiibacteraceae</taxon>
        <taxon>BD1-7 clade</taxon>
    </lineage>
</organism>
<proteinExistence type="predicted"/>
<dbReference type="PANTHER" id="PTHR24096">
    <property type="entry name" value="LONG-CHAIN-FATTY-ACID--COA LIGASE"/>
    <property type="match status" value="1"/>
</dbReference>
<keyword evidence="3" id="KW-0436">Ligase</keyword>
<dbReference type="SUPFAM" id="SSF56801">
    <property type="entry name" value="Acetyl-CoA synthetase-like"/>
    <property type="match status" value="1"/>
</dbReference>
<dbReference type="AlphaFoldDB" id="A0A5S9QZB4"/>
<dbReference type="EMBL" id="CACSIO010000062">
    <property type="protein sequence ID" value="CAA0125703.1"/>
    <property type="molecule type" value="Genomic_DNA"/>
</dbReference>
<accession>A0A5S9QZB4</accession>
<dbReference type="InterPro" id="IPR020845">
    <property type="entry name" value="AMP-binding_CS"/>
</dbReference>
<dbReference type="NCBIfam" id="NF005801">
    <property type="entry name" value="PRK07656.1"/>
    <property type="match status" value="1"/>
</dbReference>
<evidence type="ECO:0000259" key="1">
    <source>
        <dbReference type="Pfam" id="PF00501"/>
    </source>
</evidence>
<dbReference type="InterPro" id="IPR045851">
    <property type="entry name" value="AMP-bd_C_sf"/>
</dbReference>